<dbReference type="EMBL" id="JAACJK010000185">
    <property type="protein sequence ID" value="KAF5318223.1"/>
    <property type="molecule type" value="Genomic_DNA"/>
</dbReference>
<sequence>MPVIRVQVGCAIVDWLVPSLRRKQTIGQEDMERDITGAPSAHSSVPPPWPWLEYEVQQPSSSQNYASLCLVNSSASSCQRYSNRAPSRSAGLAASDSPYYHVRRSPVIRLGRCFRVPTVVLTLRTLN</sequence>
<keyword evidence="2" id="KW-1185">Reference proteome</keyword>
<evidence type="ECO:0000313" key="1">
    <source>
        <dbReference type="EMBL" id="KAF5318223.1"/>
    </source>
</evidence>
<proteinExistence type="predicted"/>
<name>A0A8H5F000_9AGAR</name>
<evidence type="ECO:0000313" key="2">
    <source>
        <dbReference type="Proteomes" id="UP000541558"/>
    </source>
</evidence>
<organism evidence="1 2">
    <name type="scientific">Ephemerocybe angulata</name>
    <dbReference type="NCBI Taxonomy" id="980116"/>
    <lineage>
        <taxon>Eukaryota</taxon>
        <taxon>Fungi</taxon>
        <taxon>Dikarya</taxon>
        <taxon>Basidiomycota</taxon>
        <taxon>Agaricomycotina</taxon>
        <taxon>Agaricomycetes</taxon>
        <taxon>Agaricomycetidae</taxon>
        <taxon>Agaricales</taxon>
        <taxon>Agaricineae</taxon>
        <taxon>Psathyrellaceae</taxon>
        <taxon>Ephemerocybe</taxon>
    </lineage>
</organism>
<gene>
    <name evidence="1" type="ORF">D9611_014893</name>
</gene>
<protein>
    <submittedName>
        <fullName evidence="1">Uncharacterized protein</fullName>
    </submittedName>
</protein>
<accession>A0A8H5F000</accession>
<comment type="caution">
    <text evidence="1">The sequence shown here is derived from an EMBL/GenBank/DDBJ whole genome shotgun (WGS) entry which is preliminary data.</text>
</comment>
<dbReference type="AlphaFoldDB" id="A0A8H5F000"/>
<dbReference type="Proteomes" id="UP000541558">
    <property type="component" value="Unassembled WGS sequence"/>
</dbReference>
<reference evidence="1 2" key="1">
    <citation type="journal article" date="2020" name="ISME J.">
        <title>Uncovering the hidden diversity of litter-decomposition mechanisms in mushroom-forming fungi.</title>
        <authorList>
            <person name="Floudas D."/>
            <person name="Bentzer J."/>
            <person name="Ahren D."/>
            <person name="Johansson T."/>
            <person name="Persson P."/>
            <person name="Tunlid A."/>
        </authorList>
    </citation>
    <scope>NUCLEOTIDE SEQUENCE [LARGE SCALE GENOMIC DNA]</scope>
    <source>
        <strain evidence="1 2">CBS 175.51</strain>
    </source>
</reference>